<dbReference type="Proteomes" id="UP000499080">
    <property type="component" value="Unassembled WGS sequence"/>
</dbReference>
<sequence>MESEFYRGMYENTGGMEPSTNHLTIGDHFGDFGNEACDLKSTGIFFISVLGAKIGFIQMIPCEVTDSRGDYKRTALGLQKCVSVDRL</sequence>
<keyword evidence="2" id="KW-1185">Reference proteome</keyword>
<dbReference type="EMBL" id="BGPR01019975">
    <property type="protein sequence ID" value="GBN83476.1"/>
    <property type="molecule type" value="Genomic_DNA"/>
</dbReference>
<protein>
    <submittedName>
        <fullName evidence="1">Uncharacterized protein</fullName>
    </submittedName>
</protein>
<accession>A0A4Y2S7D5</accession>
<dbReference type="AlphaFoldDB" id="A0A4Y2S7D5"/>
<name>A0A4Y2S7D5_ARAVE</name>
<evidence type="ECO:0000313" key="1">
    <source>
        <dbReference type="EMBL" id="GBN83476.1"/>
    </source>
</evidence>
<evidence type="ECO:0000313" key="2">
    <source>
        <dbReference type="Proteomes" id="UP000499080"/>
    </source>
</evidence>
<comment type="caution">
    <text evidence="1">The sequence shown here is derived from an EMBL/GenBank/DDBJ whole genome shotgun (WGS) entry which is preliminary data.</text>
</comment>
<reference evidence="1 2" key="1">
    <citation type="journal article" date="2019" name="Sci. Rep.">
        <title>Orb-weaving spider Araneus ventricosus genome elucidates the spidroin gene catalogue.</title>
        <authorList>
            <person name="Kono N."/>
            <person name="Nakamura H."/>
            <person name="Ohtoshi R."/>
            <person name="Moran D.A.P."/>
            <person name="Shinohara A."/>
            <person name="Yoshida Y."/>
            <person name="Fujiwara M."/>
            <person name="Mori M."/>
            <person name="Tomita M."/>
            <person name="Arakawa K."/>
        </authorList>
    </citation>
    <scope>NUCLEOTIDE SEQUENCE [LARGE SCALE GENOMIC DNA]</scope>
</reference>
<organism evidence="1 2">
    <name type="scientific">Araneus ventricosus</name>
    <name type="common">Orbweaver spider</name>
    <name type="synonym">Epeira ventricosa</name>
    <dbReference type="NCBI Taxonomy" id="182803"/>
    <lineage>
        <taxon>Eukaryota</taxon>
        <taxon>Metazoa</taxon>
        <taxon>Ecdysozoa</taxon>
        <taxon>Arthropoda</taxon>
        <taxon>Chelicerata</taxon>
        <taxon>Arachnida</taxon>
        <taxon>Araneae</taxon>
        <taxon>Araneomorphae</taxon>
        <taxon>Entelegynae</taxon>
        <taxon>Araneoidea</taxon>
        <taxon>Araneidae</taxon>
        <taxon>Araneus</taxon>
    </lineage>
</organism>
<proteinExistence type="predicted"/>
<gene>
    <name evidence="1" type="ORF">AVEN_136148_1</name>
</gene>